<protein>
    <submittedName>
        <fullName evidence="1">Uncharacterized protein</fullName>
    </submittedName>
</protein>
<evidence type="ECO:0000313" key="1">
    <source>
        <dbReference type="EMBL" id="MBT2186194.1"/>
    </source>
</evidence>
<reference evidence="1" key="1">
    <citation type="submission" date="2021-05" db="EMBL/GenBank/DDBJ databases">
        <title>Genome of Sphingobium sp. strain.</title>
        <authorList>
            <person name="Fan R."/>
        </authorList>
    </citation>
    <scope>NUCLEOTIDE SEQUENCE</scope>
    <source>
        <strain evidence="1">H33</strain>
    </source>
</reference>
<proteinExistence type="predicted"/>
<keyword evidence="2" id="KW-1185">Reference proteome</keyword>
<evidence type="ECO:0000313" key="2">
    <source>
        <dbReference type="Proteomes" id="UP001138757"/>
    </source>
</evidence>
<accession>A0A9X1IPP9</accession>
<sequence>MAKDLSALFHFKDLRAYPLTAMHMIMATRLCILFGQAGRDPLPDLAVRLRSMEAARRVARLVRSLQAVWPDSFLIHRPCCMALSPDEALLGDIAVTAVQGDEGAAVTLLREVLPVDVARHVFIGAVAAAAAIQAASLQPHRPEA</sequence>
<dbReference type="Proteomes" id="UP001138757">
    <property type="component" value="Unassembled WGS sequence"/>
</dbReference>
<name>A0A9X1IPP9_9SPHN</name>
<organism evidence="1 2">
    <name type="scientific">Sphingobium nicotianae</name>
    <dbReference type="NCBI Taxonomy" id="2782607"/>
    <lineage>
        <taxon>Bacteria</taxon>
        <taxon>Pseudomonadati</taxon>
        <taxon>Pseudomonadota</taxon>
        <taxon>Alphaproteobacteria</taxon>
        <taxon>Sphingomonadales</taxon>
        <taxon>Sphingomonadaceae</taxon>
        <taxon>Sphingobium</taxon>
    </lineage>
</organism>
<comment type="caution">
    <text evidence="1">The sequence shown here is derived from an EMBL/GenBank/DDBJ whole genome shotgun (WGS) entry which is preliminary data.</text>
</comment>
<dbReference type="EMBL" id="JAHGAW010000002">
    <property type="protein sequence ID" value="MBT2186194.1"/>
    <property type="molecule type" value="Genomic_DNA"/>
</dbReference>
<dbReference type="AlphaFoldDB" id="A0A9X1IPP9"/>
<dbReference type="RefSeq" id="WP_214621923.1">
    <property type="nucleotide sequence ID" value="NZ_JAHGAW010000002.1"/>
</dbReference>
<gene>
    <name evidence="1" type="ORF">KK488_04465</name>
</gene>